<gene>
    <name evidence="2" type="ORF">EV659_103210</name>
</gene>
<proteinExistence type="predicted"/>
<feature type="transmembrane region" description="Helical" evidence="1">
    <location>
        <begin position="61"/>
        <end position="79"/>
    </location>
</feature>
<comment type="caution">
    <text evidence="2">The sequence shown here is derived from an EMBL/GenBank/DDBJ whole genome shotgun (WGS) entry which is preliminary data.</text>
</comment>
<keyword evidence="3" id="KW-1185">Reference proteome</keyword>
<dbReference type="RefSeq" id="WP_132707871.1">
    <property type="nucleotide sequence ID" value="NZ_JACIGF010000003.1"/>
</dbReference>
<dbReference type="EMBL" id="SLXO01000003">
    <property type="protein sequence ID" value="TCP36321.1"/>
    <property type="molecule type" value="Genomic_DNA"/>
</dbReference>
<keyword evidence="1" id="KW-1133">Transmembrane helix</keyword>
<feature type="transmembrane region" description="Helical" evidence="1">
    <location>
        <begin position="122"/>
        <end position="145"/>
    </location>
</feature>
<dbReference type="Proteomes" id="UP000295399">
    <property type="component" value="Unassembled WGS sequence"/>
</dbReference>
<evidence type="ECO:0000256" key="1">
    <source>
        <dbReference type="SAM" id="Phobius"/>
    </source>
</evidence>
<keyword evidence="1" id="KW-0472">Membrane</keyword>
<keyword evidence="1" id="KW-0812">Transmembrane</keyword>
<evidence type="ECO:0000313" key="2">
    <source>
        <dbReference type="EMBL" id="TCP36321.1"/>
    </source>
</evidence>
<dbReference type="AlphaFoldDB" id="A0A4R2PQ35"/>
<feature type="transmembrane region" description="Helical" evidence="1">
    <location>
        <begin position="151"/>
        <end position="177"/>
    </location>
</feature>
<name>A0A4R2PQ35_RHOSA</name>
<feature type="transmembrane region" description="Helical" evidence="1">
    <location>
        <begin position="36"/>
        <end position="55"/>
    </location>
</feature>
<feature type="transmembrane region" description="Helical" evidence="1">
    <location>
        <begin position="6"/>
        <end position="29"/>
    </location>
</feature>
<sequence length="202" mass="19700">MTGAMAASTALAGSAALLAGLGLLYAAWARPARGRWPVLAGWMAALVGAVLWGLADGGDRGVAVGVVVFVALALAVLLWRRRRGPVAAVRAGSAGRAAPTVPTAPTATTGAGQAGLGRRIGVGLLVGPGAGLAAVALVLALFGALDRAGAHVTAAIVAGYVVLPLLWAGLAVWALMAPGLARKVAVVAGPGALGAGLFWLLV</sequence>
<reference evidence="2 3" key="1">
    <citation type="submission" date="2019-03" db="EMBL/GenBank/DDBJ databases">
        <title>Genomic Encyclopedia of Type Strains, Phase IV (KMG-IV): sequencing the most valuable type-strain genomes for metagenomic binning, comparative biology and taxonomic classification.</title>
        <authorList>
            <person name="Goeker M."/>
        </authorList>
    </citation>
    <scope>NUCLEOTIDE SEQUENCE [LARGE SCALE GENOMIC DNA]</scope>
    <source>
        <strain evidence="2 3">DSM 2132</strain>
    </source>
</reference>
<accession>A0A4R2PQ35</accession>
<protein>
    <submittedName>
        <fullName evidence="2">Uncharacterized protein</fullName>
    </submittedName>
</protein>
<dbReference type="InParanoid" id="A0A4R2PQ35"/>
<evidence type="ECO:0000313" key="3">
    <source>
        <dbReference type="Proteomes" id="UP000295399"/>
    </source>
</evidence>
<organism evidence="2 3">
    <name type="scientific">Rhodothalassium salexigens DSM 2132</name>
    <dbReference type="NCBI Taxonomy" id="1188247"/>
    <lineage>
        <taxon>Bacteria</taxon>
        <taxon>Pseudomonadati</taxon>
        <taxon>Pseudomonadota</taxon>
        <taxon>Alphaproteobacteria</taxon>
        <taxon>Rhodothalassiales</taxon>
        <taxon>Rhodothalassiaceae</taxon>
        <taxon>Rhodothalassium</taxon>
    </lineage>
</organism>
<feature type="transmembrane region" description="Helical" evidence="1">
    <location>
        <begin position="184"/>
        <end position="201"/>
    </location>
</feature>